<evidence type="ECO:0000313" key="1">
    <source>
        <dbReference type="EMBL" id="MEK8132284.1"/>
    </source>
</evidence>
<sequence>MKIKYCCKNFKNKNGSKSVFKSMKDEFPDIEHKKKDCLGCCKLCSRQCVAKVGKSGVICAESPDQLYLQLKQLLGTSEVETAAV</sequence>
<dbReference type="Pfam" id="PF07293">
    <property type="entry name" value="DUF1450"/>
    <property type="match status" value="1"/>
</dbReference>
<evidence type="ECO:0000313" key="2">
    <source>
        <dbReference type="Proteomes" id="UP001469365"/>
    </source>
</evidence>
<accession>A0ABU9DUA0</accession>
<dbReference type="InterPro" id="IPR009910">
    <property type="entry name" value="DUF1450"/>
</dbReference>
<organism evidence="1 2">
    <name type="scientific">Paenibacillus filicis</name>
    <dbReference type="NCBI Taxonomy" id="669464"/>
    <lineage>
        <taxon>Bacteria</taxon>
        <taxon>Bacillati</taxon>
        <taxon>Bacillota</taxon>
        <taxon>Bacilli</taxon>
        <taxon>Bacillales</taxon>
        <taxon>Paenibacillaceae</taxon>
        <taxon>Paenibacillus</taxon>
    </lineage>
</organism>
<protein>
    <submittedName>
        <fullName evidence="1">DUF1450 domain-containing protein</fullName>
    </submittedName>
</protein>
<proteinExistence type="predicted"/>
<dbReference type="EMBL" id="JBBPCC010000028">
    <property type="protein sequence ID" value="MEK8132284.1"/>
    <property type="molecule type" value="Genomic_DNA"/>
</dbReference>
<comment type="caution">
    <text evidence="1">The sequence shown here is derived from an EMBL/GenBank/DDBJ whole genome shotgun (WGS) entry which is preliminary data.</text>
</comment>
<keyword evidence="2" id="KW-1185">Reference proteome</keyword>
<dbReference type="RefSeq" id="WP_341419413.1">
    <property type="nucleotide sequence ID" value="NZ_JBBPCC010000028.1"/>
</dbReference>
<name>A0ABU9DUA0_9BACL</name>
<dbReference type="Proteomes" id="UP001469365">
    <property type="component" value="Unassembled WGS sequence"/>
</dbReference>
<gene>
    <name evidence="1" type="ORF">WMW72_30735</name>
</gene>
<reference evidence="1 2" key="1">
    <citation type="submission" date="2024-04" db="EMBL/GenBank/DDBJ databases">
        <title>draft genome sequnece of Paenibacillus filicis.</title>
        <authorList>
            <person name="Kim D.-U."/>
        </authorList>
    </citation>
    <scope>NUCLEOTIDE SEQUENCE [LARGE SCALE GENOMIC DNA]</scope>
    <source>
        <strain evidence="1 2">KACC14197</strain>
    </source>
</reference>